<protein>
    <submittedName>
        <fullName evidence="7">Chromosome partition protein Smc</fullName>
    </submittedName>
</protein>
<evidence type="ECO:0000256" key="2">
    <source>
        <dbReference type="ARBA" id="ARBA00022737"/>
    </source>
</evidence>
<feature type="repeat" description="WD" evidence="3">
    <location>
        <begin position="297"/>
        <end position="338"/>
    </location>
</feature>
<dbReference type="PANTHER" id="PTHR14604">
    <property type="entry name" value="WD40 REPEAT PF20"/>
    <property type="match status" value="1"/>
</dbReference>
<dbReference type="InterPro" id="IPR001680">
    <property type="entry name" value="WD40_rpt"/>
</dbReference>
<dbReference type="SUPFAM" id="SSF46626">
    <property type="entry name" value="Cytochrome c"/>
    <property type="match status" value="1"/>
</dbReference>
<dbReference type="RefSeq" id="WP_419188411.1">
    <property type="nucleotide sequence ID" value="NZ_CP036272.1"/>
</dbReference>
<dbReference type="InterPro" id="IPR050995">
    <property type="entry name" value="WD-F-box_domain-protein"/>
</dbReference>
<evidence type="ECO:0000313" key="8">
    <source>
        <dbReference type="Proteomes" id="UP000315003"/>
    </source>
</evidence>
<proteinExistence type="predicted"/>
<dbReference type="PROSITE" id="PS50294">
    <property type="entry name" value="WD_REPEATS_REGION"/>
    <property type="match status" value="2"/>
</dbReference>
<feature type="domain" description="Cytochrome C Planctomycete-type" evidence="6">
    <location>
        <begin position="48"/>
        <end position="105"/>
    </location>
</feature>
<keyword evidence="8" id="KW-1185">Reference proteome</keyword>
<dbReference type="SMART" id="SM00320">
    <property type="entry name" value="WD40"/>
    <property type="match status" value="7"/>
</dbReference>
<dbReference type="Proteomes" id="UP000315003">
    <property type="component" value="Chromosome"/>
</dbReference>
<gene>
    <name evidence="7" type="primary">smc_7</name>
    <name evidence="7" type="ORF">SV7mr_24470</name>
</gene>
<keyword evidence="2" id="KW-0677">Repeat</keyword>
<dbReference type="Pfam" id="PF00400">
    <property type="entry name" value="WD40"/>
    <property type="match status" value="3"/>
</dbReference>
<organism evidence="7 8">
    <name type="scientific">Stieleria bergensis</name>
    <dbReference type="NCBI Taxonomy" id="2528025"/>
    <lineage>
        <taxon>Bacteria</taxon>
        <taxon>Pseudomonadati</taxon>
        <taxon>Planctomycetota</taxon>
        <taxon>Planctomycetia</taxon>
        <taxon>Pirellulales</taxon>
        <taxon>Pirellulaceae</taxon>
        <taxon>Stieleria</taxon>
    </lineage>
</organism>
<evidence type="ECO:0000313" key="7">
    <source>
        <dbReference type="EMBL" id="QDT59934.1"/>
    </source>
</evidence>
<feature type="repeat" description="WD" evidence="3">
    <location>
        <begin position="339"/>
        <end position="380"/>
    </location>
</feature>
<dbReference type="InterPro" id="IPR011429">
    <property type="entry name" value="Cyt_c_Planctomycete-type"/>
</dbReference>
<evidence type="ECO:0000256" key="3">
    <source>
        <dbReference type="PROSITE-ProRule" id="PRU00221"/>
    </source>
</evidence>
<dbReference type="PROSITE" id="PS00678">
    <property type="entry name" value="WD_REPEATS_1"/>
    <property type="match status" value="1"/>
</dbReference>
<dbReference type="Gene3D" id="1.10.287.1490">
    <property type="match status" value="1"/>
</dbReference>
<sequence precursor="true">MNLRPACVPLLILFAGVLTQDSIVSAADEAVKKVTFEDDVLPVFRQYCLNCHHQGEKKGGLALDTFGSTMEGGGSGEVVFDDGDAEGSRLWQLVNHDDTPVMPPKADKMPADKLAIIRSWIEGGILENSGSKVKKKAANPLTYTPTGGGKPEGPVAMPESVSLETVTETSRPAAVTAIAASPWAPVVAVAGQNQIVLYHTDTSELLGVIPFPEGVAQDLRFSRDGSYLIAGGGEHSASGIVAIYDVKTGNRVGSVGDEFDVVFGADVNESMSNIALGGPQKMLRIYDIPTGERLFDIKKHTDWIYSVAYSPDGVLVASADRSGGLCVWEAETGRLYLNLIGHKGAIYKLAWRDDSNVLASASADGTVKLWEMNGGKAIRSISAHGGGATSVCFDHQGRLATAGVDNRAKLWAADGKLLKEFTNCTEDALEVALSHDGKRIIFGDWNGAIFNASTDDPKVVVALKSNPPSLQARRDQLKQKLVAAQATAVKAKASVDQLAAASAAASKAVTDIDNAVKAANGVMQQKQVEAQKSQTTVAGLEKSLAALRSQLEAQTKQLEQQKAAISAQQAAIAKAKADAAKLTAARPAAEATMKDAQGKIGGAKAALDAANASVGSLQKALEMLGK</sequence>
<dbReference type="InterPro" id="IPR011047">
    <property type="entry name" value="Quinoprotein_ADH-like_sf"/>
</dbReference>
<dbReference type="PANTHER" id="PTHR14604:SF3">
    <property type="entry name" value="SPERM-ASSOCIATED ANTIGEN 16 PROTEIN"/>
    <property type="match status" value="1"/>
</dbReference>
<name>A0A517SUX8_9BACT</name>
<reference evidence="7 8" key="1">
    <citation type="submission" date="2019-02" db="EMBL/GenBank/DDBJ databases">
        <title>Deep-cultivation of Planctomycetes and their phenomic and genomic characterization uncovers novel biology.</title>
        <authorList>
            <person name="Wiegand S."/>
            <person name="Jogler M."/>
            <person name="Boedeker C."/>
            <person name="Pinto D."/>
            <person name="Vollmers J."/>
            <person name="Rivas-Marin E."/>
            <person name="Kohn T."/>
            <person name="Peeters S.H."/>
            <person name="Heuer A."/>
            <person name="Rast P."/>
            <person name="Oberbeckmann S."/>
            <person name="Bunk B."/>
            <person name="Jeske O."/>
            <person name="Meyerdierks A."/>
            <person name="Storesund J.E."/>
            <person name="Kallscheuer N."/>
            <person name="Luecker S."/>
            <person name="Lage O.M."/>
            <person name="Pohl T."/>
            <person name="Merkel B.J."/>
            <person name="Hornburger P."/>
            <person name="Mueller R.-W."/>
            <person name="Bruemmer F."/>
            <person name="Labrenz M."/>
            <person name="Spormann A.M."/>
            <person name="Op den Camp H."/>
            <person name="Overmann J."/>
            <person name="Amann R."/>
            <person name="Jetten M.S.M."/>
            <person name="Mascher T."/>
            <person name="Medema M.H."/>
            <person name="Devos D.P."/>
            <person name="Kaster A.-K."/>
            <person name="Ovreas L."/>
            <person name="Rohde M."/>
            <person name="Galperin M.Y."/>
            <person name="Jogler C."/>
        </authorList>
    </citation>
    <scope>NUCLEOTIDE SEQUENCE [LARGE SCALE GENOMIC DNA]</scope>
    <source>
        <strain evidence="7 8">SV_7m_r</strain>
    </source>
</reference>
<evidence type="ECO:0000256" key="4">
    <source>
        <dbReference type="SAM" id="Coils"/>
    </source>
</evidence>
<feature type="coiled-coil region" evidence="4">
    <location>
        <begin position="537"/>
        <end position="585"/>
    </location>
</feature>
<dbReference type="Gene3D" id="2.130.10.10">
    <property type="entry name" value="YVTN repeat-like/Quinoprotein amine dehydrogenase"/>
    <property type="match status" value="3"/>
</dbReference>
<dbReference type="CDD" id="cd00200">
    <property type="entry name" value="WD40"/>
    <property type="match status" value="1"/>
</dbReference>
<dbReference type="SUPFAM" id="SSF50998">
    <property type="entry name" value="Quinoprotein alcohol dehydrogenase-like"/>
    <property type="match status" value="1"/>
</dbReference>
<keyword evidence="1 3" id="KW-0853">WD repeat</keyword>
<dbReference type="Pfam" id="PF07635">
    <property type="entry name" value="PSCyt1"/>
    <property type="match status" value="1"/>
</dbReference>
<evidence type="ECO:0000256" key="1">
    <source>
        <dbReference type="ARBA" id="ARBA00022574"/>
    </source>
</evidence>
<keyword evidence="4" id="KW-0175">Coiled coil</keyword>
<feature type="signal peptide" evidence="5">
    <location>
        <begin position="1"/>
        <end position="26"/>
    </location>
</feature>
<dbReference type="InterPro" id="IPR036909">
    <property type="entry name" value="Cyt_c-like_dom_sf"/>
</dbReference>
<evidence type="ECO:0000259" key="6">
    <source>
        <dbReference type="Pfam" id="PF07635"/>
    </source>
</evidence>
<dbReference type="GO" id="GO:0020037">
    <property type="term" value="F:heme binding"/>
    <property type="evidence" value="ECO:0007669"/>
    <property type="project" value="InterPro"/>
</dbReference>
<dbReference type="EMBL" id="CP036272">
    <property type="protein sequence ID" value="QDT59934.1"/>
    <property type="molecule type" value="Genomic_DNA"/>
</dbReference>
<feature type="chain" id="PRO_5022115124" evidence="5">
    <location>
        <begin position="27"/>
        <end position="626"/>
    </location>
</feature>
<accession>A0A517SUX8</accession>
<dbReference type="GO" id="GO:0009055">
    <property type="term" value="F:electron transfer activity"/>
    <property type="evidence" value="ECO:0007669"/>
    <property type="project" value="InterPro"/>
</dbReference>
<dbReference type="AlphaFoldDB" id="A0A517SUX8"/>
<dbReference type="InterPro" id="IPR019775">
    <property type="entry name" value="WD40_repeat_CS"/>
</dbReference>
<evidence type="ECO:0000256" key="5">
    <source>
        <dbReference type="SAM" id="SignalP"/>
    </source>
</evidence>
<dbReference type="PROSITE" id="PS50082">
    <property type="entry name" value="WD_REPEATS_2"/>
    <property type="match status" value="2"/>
</dbReference>
<dbReference type="InterPro" id="IPR015943">
    <property type="entry name" value="WD40/YVTN_repeat-like_dom_sf"/>
</dbReference>
<keyword evidence="5" id="KW-0732">Signal</keyword>